<evidence type="ECO:0000256" key="1">
    <source>
        <dbReference type="SAM" id="Phobius"/>
    </source>
</evidence>
<evidence type="ECO:0000313" key="2">
    <source>
        <dbReference type="EMBL" id="WOV87370.1"/>
    </source>
</evidence>
<protein>
    <submittedName>
        <fullName evidence="2">TspO/MBR family protein</fullName>
    </submittedName>
</protein>
<feature type="transmembrane region" description="Helical" evidence="1">
    <location>
        <begin position="114"/>
        <end position="131"/>
    </location>
</feature>
<feature type="transmembrane region" description="Helical" evidence="1">
    <location>
        <begin position="208"/>
        <end position="225"/>
    </location>
</feature>
<evidence type="ECO:0000313" key="3">
    <source>
        <dbReference type="Proteomes" id="UP001303902"/>
    </source>
</evidence>
<organism evidence="2 3">
    <name type="scientific">Sporosarcina oncorhynchi</name>
    <dbReference type="NCBI Taxonomy" id="3056444"/>
    <lineage>
        <taxon>Bacteria</taxon>
        <taxon>Bacillati</taxon>
        <taxon>Bacillota</taxon>
        <taxon>Bacilli</taxon>
        <taxon>Bacillales</taxon>
        <taxon>Caryophanaceae</taxon>
        <taxon>Sporosarcina</taxon>
    </lineage>
</organism>
<keyword evidence="1" id="KW-0472">Membrane</keyword>
<dbReference type="Gene3D" id="1.20.1260.100">
    <property type="entry name" value="TspO/MBR protein"/>
    <property type="match status" value="1"/>
</dbReference>
<feature type="transmembrane region" description="Helical" evidence="1">
    <location>
        <begin position="12"/>
        <end position="32"/>
    </location>
</feature>
<dbReference type="PANTHER" id="PTHR33802:SF1">
    <property type="entry name" value="XK-RELATED PROTEIN"/>
    <property type="match status" value="1"/>
</dbReference>
<gene>
    <name evidence="2" type="ORF">QWT69_16200</name>
</gene>
<feature type="transmembrane region" description="Helical" evidence="1">
    <location>
        <begin position="237"/>
        <end position="258"/>
    </location>
</feature>
<dbReference type="RefSeq" id="WP_317967421.1">
    <property type="nucleotide sequence ID" value="NZ_CP129118.1"/>
</dbReference>
<feature type="transmembrane region" description="Helical" evidence="1">
    <location>
        <begin position="152"/>
        <end position="172"/>
    </location>
</feature>
<keyword evidence="1" id="KW-1133">Transmembrane helix</keyword>
<dbReference type="EMBL" id="CP129118">
    <property type="protein sequence ID" value="WOV87370.1"/>
    <property type="molecule type" value="Genomic_DNA"/>
</dbReference>
<proteinExistence type="predicted"/>
<reference evidence="2 3" key="1">
    <citation type="submission" date="2023-06" db="EMBL/GenBank/DDBJ databases">
        <title>Sporosarcina sp. nov., isolated from Korean tranditional fermented seafood 'Jeotgal'.</title>
        <authorList>
            <person name="Yang A.I."/>
            <person name="Shin N.-R."/>
        </authorList>
    </citation>
    <scope>NUCLEOTIDE SEQUENCE [LARGE SCALE GENOMIC DNA]</scope>
    <source>
        <strain evidence="2 3">T2O-4</strain>
    </source>
</reference>
<name>A0ABZ0L447_9BACL</name>
<keyword evidence="1" id="KW-0812">Transmembrane</keyword>
<sequence length="263" mass="29418">MKHDTRKTAVDVLMIVTYILMITMNALANLLPLNGQNTGEISDNYANLFAPAGFTFSIWSVIYVLLALHILYQLGLFRSNTKSNDQLLTQIGIYFSLSSVLNAIWIIAWHYDQLLLSVFIMILLLVTLIRINQLTATAKLSPKESFFIKLPFSIYFGWITVATIANITAYLVSIGWDGFGLSKATWTIIILIVGTIIGVLTMLTLHNAAYGLALIWAYYGIYSKHTSVTGFNNEYPAIITTVLICIVVFAATMIFVLLRQSRK</sequence>
<feature type="transmembrane region" description="Helical" evidence="1">
    <location>
        <begin position="52"/>
        <end position="75"/>
    </location>
</feature>
<accession>A0ABZ0L447</accession>
<dbReference type="Proteomes" id="UP001303902">
    <property type="component" value="Chromosome"/>
</dbReference>
<dbReference type="InterPro" id="IPR038330">
    <property type="entry name" value="TspO/MBR-related_sf"/>
</dbReference>
<feature type="transmembrane region" description="Helical" evidence="1">
    <location>
        <begin position="87"/>
        <end position="108"/>
    </location>
</feature>
<feature type="transmembrane region" description="Helical" evidence="1">
    <location>
        <begin position="184"/>
        <end position="203"/>
    </location>
</feature>
<keyword evidence="3" id="KW-1185">Reference proteome</keyword>
<dbReference type="PANTHER" id="PTHR33802">
    <property type="entry name" value="SI:CH211-161H7.5-RELATED"/>
    <property type="match status" value="1"/>
</dbReference>